<dbReference type="AlphaFoldDB" id="A0A1M4T3R5"/>
<keyword evidence="3" id="KW-1185">Reference proteome</keyword>
<name>A0A1M4T3R5_9FLAO</name>
<dbReference type="EMBL" id="FQUX01000001">
    <property type="protein sequence ID" value="SHE39109.1"/>
    <property type="molecule type" value="Genomic_DNA"/>
</dbReference>
<gene>
    <name evidence="2" type="ORF">SAMN03080594_101134</name>
</gene>
<dbReference type="GO" id="GO:0004029">
    <property type="term" value="F:aldehyde dehydrogenase (NAD+) activity"/>
    <property type="evidence" value="ECO:0007669"/>
    <property type="project" value="TreeGrafter"/>
</dbReference>
<dbReference type="SUPFAM" id="SSF51735">
    <property type="entry name" value="NAD(P)-binding Rossmann-fold domains"/>
    <property type="match status" value="1"/>
</dbReference>
<organism evidence="2 3">
    <name type="scientific">Arenibacter palladensis</name>
    <dbReference type="NCBI Taxonomy" id="237373"/>
    <lineage>
        <taxon>Bacteria</taxon>
        <taxon>Pseudomonadati</taxon>
        <taxon>Bacteroidota</taxon>
        <taxon>Flavobacteriia</taxon>
        <taxon>Flavobacteriales</taxon>
        <taxon>Flavobacteriaceae</taxon>
        <taxon>Arenibacter</taxon>
    </lineage>
</organism>
<proteinExistence type="predicted"/>
<dbReference type="PANTHER" id="PTHR48079:SF6">
    <property type="entry name" value="NAD(P)-BINDING DOMAIN-CONTAINING PROTEIN-RELATED"/>
    <property type="match status" value="1"/>
</dbReference>
<evidence type="ECO:0000313" key="3">
    <source>
        <dbReference type="Proteomes" id="UP000184406"/>
    </source>
</evidence>
<dbReference type="Gene3D" id="3.40.50.720">
    <property type="entry name" value="NAD(P)-binding Rossmann-like Domain"/>
    <property type="match status" value="1"/>
</dbReference>
<dbReference type="RefSeq" id="WP_072859832.1">
    <property type="nucleotide sequence ID" value="NZ_FQUX01000001.1"/>
</dbReference>
<dbReference type="Proteomes" id="UP000184406">
    <property type="component" value="Unassembled WGS sequence"/>
</dbReference>
<dbReference type="OrthoDB" id="751203at2"/>
<feature type="domain" description="NAD-dependent epimerase/dehydratase" evidence="1">
    <location>
        <begin position="10"/>
        <end position="168"/>
    </location>
</feature>
<evidence type="ECO:0000259" key="1">
    <source>
        <dbReference type="Pfam" id="PF01370"/>
    </source>
</evidence>
<dbReference type="GO" id="GO:0005737">
    <property type="term" value="C:cytoplasm"/>
    <property type="evidence" value="ECO:0007669"/>
    <property type="project" value="TreeGrafter"/>
</dbReference>
<dbReference type="Pfam" id="PF01370">
    <property type="entry name" value="Epimerase"/>
    <property type="match status" value="1"/>
</dbReference>
<accession>A0A1M4T3R5</accession>
<dbReference type="InterPro" id="IPR036291">
    <property type="entry name" value="NAD(P)-bd_dom_sf"/>
</dbReference>
<dbReference type="InterPro" id="IPR051783">
    <property type="entry name" value="NAD(P)-dependent_oxidoreduct"/>
</dbReference>
<dbReference type="PANTHER" id="PTHR48079">
    <property type="entry name" value="PROTEIN YEEZ"/>
    <property type="match status" value="1"/>
</dbReference>
<sequence>MNKKIGILGCGWLGLPLAKSLIDDKHTVFGTTTSDSKMELLHKANIVPYTIDLTENGIKGNIKGFLAELDLLIINVPPKLRSTPKESYIKKMQHLYDEINKTSLGRIIFISSTSVYGDIEGRVTEDSPTRPNTESGKQLLAAENIFLNDGSLNTTIIRFGGLIGPSRHPVTFLAGKTDLSNGTDPVNLIHLNDCMGIIKLVINGNWENKVVNGVYPLHPTKEAYYTSEALKRGLLPPMHTKNLDKIGNKSIESKYLNVKIYHYNTSIVS</sequence>
<evidence type="ECO:0000313" key="2">
    <source>
        <dbReference type="EMBL" id="SHE39109.1"/>
    </source>
</evidence>
<protein>
    <submittedName>
        <fullName evidence="2">Nucleoside-diphosphate-sugar epimerase</fullName>
    </submittedName>
</protein>
<reference evidence="3" key="1">
    <citation type="submission" date="2016-11" db="EMBL/GenBank/DDBJ databases">
        <authorList>
            <person name="Varghese N."/>
            <person name="Submissions S."/>
        </authorList>
    </citation>
    <scope>NUCLEOTIDE SEQUENCE [LARGE SCALE GENOMIC DNA]</scope>
    <source>
        <strain evidence="3">DSM 17539</strain>
    </source>
</reference>
<dbReference type="InterPro" id="IPR001509">
    <property type="entry name" value="Epimerase_deHydtase"/>
</dbReference>
<dbReference type="CDD" id="cd05266">
    <property type="entry name" value="SDR_a4"/>
    <property type="match status" value="1"/>
</dbReference>